<keyword evidence="4 10" id="KW-0808">Transferase</keyword>
<feature type="transmembrane region" description="Helical" evidence="7">
    <location>
        <begin position="23"/>
        <end position="41"/>
    </location>
</feature>
<dbReference type="InterPro" id="IPR011006">
    <property type="entry name" value="CheY-like_superfamily"/>
</dbReference>
<dbReference type="PRINTS" id="PR00344">
    <property type="entry name" value="BCTRLSENSOR"/>
</dbReference>
<dbReference type="CDD" id="cd00156">
    <property type="entry name" value="REC"/>
    <property type="match status" value="1"/>
</dbReference>
<dbReference type="GO" id="GO:0009927">
    <property type="term" value="F:histidine phosphotransfer kinase activity"/>
    <property type="evidence" value="ECO:0007669"/>
    <property type="project" value="TreeGrafter"/>
</dbReference>
<dbReference type="Pfam" id="PF00072">
    <property type="entry name" value="Response_reg"/>
    <property type="match status" value="1"/>
</dbReference>
<evidence type="ECO:0000256" key="2">
    <source>
        <dbReference type="ARBA" id="ARBA00012438"/>
    </source>
</evidence>
<feature type="modified residue" description="4-aspartylphosphate" evidence="6">
    <location>
        <position position="520"/>
    </location>
</feature>
<dbReference type="Gene3D" id="3.40.50.2300">
    <property type="match status" value="1"/>
</dbReference>
<evidence type="ECO:0000256" key="6">
    <source>
        <dbReference type="PROSITE-ProRule" id="PRU00169"/>
    </source>
</evidence>
<dbReference type="GO" id="GO:0000155">
    <property type="term" value="F:phosphorelay sensor kinase activity"/>
    <property type="evidence" value="ECO:0007669"/>
    <property type="project" value="InterPro"/>
</dbReference>
<keyword evidence="7" id="KW-1133">Transmembrane helix</keyword>
<feature type="transmembrane region" description="Helical" evidence="7">
    <location>
        <begin position="112"/>
        <end position="139"/>
    </location>
</feature>
<proteinExistence type="predicted"/>
<keyword evidence="3 6" id="KW-0597">Phosphoprotein</keyword>
<keyword evidence="7" id="KW-0812">Transmembrane</keyword>
<evidence type="ECO:0000256" key="3">
    <source>
        <dbReference type="ARBA" id="ARBA00022553"/>
    </source>
</evidence>
<evidence type="ECO:0000256" key="4">
    <source>
        <dbReference type="ARBA" id="ARBA00022679"/>
    </source>
</evidence>
<keyword evidence="5" id="KW-0418">Kinase</keyword>
<name>A0A0H2LRQ6_VARPD</name>
<dbReference type="SUPFAM" id="SSF47384">
    <property type="entry name" value="Homodimeric domain of signal transducing histidine kinase"/>
    <property type="match status" value="1"/>
</dbReference>
<feature type="transmembrane region" description="Helical" evidence="7">
    <location>
        <begin position="86"/>
        <end position="106"/>
    </location>
</feature>
<dbReference type="InterPro" id="IPR004358">
    <property type="entry name" value="Sig_transdc_His_kin-like_C"/>
</dbReference>
<protein>
    <recommendedName>
        <fullName evidence="2">histidine kinase</fullName>
        <ecNumber evidence="2">2.7.13.3</ecNumber>
    </recommendedName>
</protein>
<dbReference type="EMBL" id="JZWI01000042">
    <property type="protein sequence ID" value="KLN52914.1"/>
    <property type="molecule type" value="Genomic_DNA"/>
</dbReference>
<keyword evidence="11" id="KW-1185">Reference proteome</keyword>
<dbReference type="EC" id="2.7.13.3" evidence="2"/>
<keyword evidence="7" id="KW-0472">Membrane</keyword>
<gene>
    <name evidence="10" type="primary">evgS</name>
    <name evidence="10" type="ORF">VPARA_59870</name>
</gene>
<sequence>MSMPAALDELDERRLQVVAEQAVGLRWQILLTAVVVAAIVWRDVPALWVLGWFSAVIASREWRAAALARMAADRARPIAERLRATVQWNVLIGACNGSAALFMARLDPTLDAVLTMILVSWGAGAVSTSATVMPAFLAYAGLLFVPTAAMWLAAGGWLGWGVGALVLMFFGVQTRFARRNLQTFEESFGIRAENQALATSLEFERAQLAIARDQAVRANNDKSRFLAGASHDLRQPLQAMALNVGALRHVAMASDARAIVEVVDSSLEQLRAMLDALLDVSKLDAGVVVAQPQRVRIDRLLTAVMASFGAAASARGVGLRADCPTGLEVRTDPDLLRRMLANLVDNAIKFSPAGGQVEVRVRTRKTPDASKDEVELTVQDSGPGIAPENHRLVFEDLVQLQAQGSGAAPAAGHGLGLGIVRRMAELLGVPVELESSLGAGACFRLRLPLAPSVGAEGPEGDGAAASWSLAGRCVLVLEDDPMVRGAYLNALGAMGCRVLSAATLDEALGQVGEPDAVVVDCRLGGGVSGFDAAERLRARRSAQPALPIVMVTADTDPAVVEAARRQALPLLRKPVDDRGLGRALAAAIERS</sequence>
<dbReference type="SUPFAM" id="SSF52172">
    <property type="entry name" value="CheY-like"/>
    <property type="match status" value="1"/>
</dbReference>
<dbReference type="RefSeq" id="WP_053063364.1">
    <property type="nucleotide sequence ID" value="NZ_JZWI01000042.1"/>
</dbReference>
<dbReference type="GO" id="GO:0005886">
    <property type="term" value="C:plasma membrane"/>
    <property type="evidence" value="ECO:0007669"/>
    <property type="project" value="TreeGrafter"/>
</dbReference>
<dbReference type="PANTHER" id="PTHR43047:SF9">
    <property type="entry name" value="HISTIDINE KINASE"/>
    <property type="match status" value="1"/>
</dbReference>
<accession>A0A0H2LRQ6</accession>
<dbReference type="PATRIC" id="fig|34073.19.peg.6147"/>
<feature type="transmembrane region" description="Helical" evidence="7">
    <location>
        <begin position="47"/>
        <end position="65"/>
    </location>
</feature>
<feature type="domain" description="Histidine kinase" evidence="8">
    <location>
        <begin position="228"/>
        <end position="451"/>
    </location>
</feature>
<evidence type="ECO:0000313" key="10">
    <source>
        <dbReference type="EMBL" id="KLN52914.1"/>
    </source>
</evidence>
<dbReference type="InterPro" id="IPR003661">
    <property type="entry name" value="HisK_dim/P_dom"/>
</dbReference>
<comment type="catalytic activity">
    <reaction evidence="1">
        <text>ATP + protein L-histidine = ADP + protein N-phospho-L-histidine.</text>
        <dbReference type="EC" id="2.7.13.3"/>
    </reaction>
</comment>
<dbReference type="Gene3D" id="1.10.287.130">
    <property type="match status" value="1"/>
</dbReference>
<evidence type="ECO:0000256" key="5">
    <source>
        <dbReference type="ARBA" id="ARBA00022777"/>
    </source>
</evidence>
<dbReference type="InterPro" id="IPR003594">
    <property type="entry name" value="HATPase_dom"/>
</dbReference>
<dbReference type="InterPro" id="IPR036890">
    <property type="entry name" value="HATPase_C_sf"/>
</dbReference>
<dbReference type="InterPro" id="IPR001789">
    <property type="entry name" value="Sig_transdc_resp-reg_receiver"/>
</dbReference>
<dbReference type="PANTHER" id="PTHR43047">
    <property type="entry name" value="TWO-COMPONENT HISTIDINE PROTEIN KINASE"/>
    <property type="match status" value="1"/>
</dbReference>
<feature type="transmembrane region" description="Helical" evidence="7">
    <location>
        <begin position="151"/>
        <end position="172"/>
    </location>
</feature>
<dbReference type="Proteomes" id="UP000035170">
    <property type="component" value="Unassembled WGS sequence"/>
</dbReference>
<dbReference type="Pfam" id="PF02518">
    <property type="entry name" value="HATPase_c"/>
    <property type="match status" value="1"/>
</dbReference>
<evidence type="ECO:0000259" key="8">
    <source>
        <dbReference type="PROSITE" id="PS50109"/>
    </source>
</evidence>
<comment type="caution">
    <text evidence="10">The sequence shown here is derived from an EMBL/GenBank/DDBJ whole genome shotgun (WGS) entry which is preliminary data.</text>
</comment>
<dbReference type="AlphaFoldDB" id="A0A0H2LRQ6"/>
<dbReference type="CDD" id="cd00082">
    <property type="entry name" value="HisKA"/>
    <property type="match status" value="1"/>
</dbReference>
<dbReference type="Gene3D" id="3.30.565.10">
    <property type="entry name" value="Histidine kinase-like ATPase, C-terminal domain"/>
    <property type="match status" value="1"/>
</dbReference>
<dbReference type="PROSITE" id="PS50109">
    <property type="entry name" value="HIS_KIN"/>
    <property type="match status" value="1"/>
</dbReference>
<evidence type="ECO:0000256" key="1">
    <source>
        <dbReference type="ARBA" id="ARBA00000085"/>
    </source>
</evidence>
<dbReference type="PROSITE" id="PS50110">
    <property type="entry name" value="RESPONSE_REGULATORY"/>
    <property type="match status" value="1"/>
</dbReference>
<dbReference type="SMART" id="SM00388">
    <property type="entry name" value="HisKA"/>
    <property type="match status" value="1"/>
</dbReference>
<feature type="domain" description="Response regulatory" evidence="9">
    <location>
        <begin position="473"/>
        <end position="588"/>
    </location>
</feature>
<evidence type="ECO:0000256" key="7">
    <source>
        <dbReference type="SAM" id="Phobius"/>
    </source>
</evidence>
<dbReference type="SUPFAM" id="SSF55874">
    <property type="entry name" value="ATPase domain of HSP90 chaperone/DNA topoisomerase II/histidine kinase"/>
    <property type="match status" value="1"/>
</dbReference>
<organism evidence="10 11">
    <name type="scientific">Variovorax paradoxus</name>
    <dbReference type="NCBI Taxonomy" id="34073"/>
    <lineage>
        <taxon>Bacteria</taxon>
        <taxon>Pseudomonadati</taxon>
        <taxon>Pseudomonadota</taxon>
        <taxon>Betaproteobacteria</taxon>
        <taxon>Burkholderiales</taxon>
        <taxon>Comamonadaceae</taxon>
        <taxon>Variovorax</taxon>
    </lineage>
</organism>
<dbReference type="Pfam" id="PF00512">
    <property type="entry name" value="HisKA"/>
    <property type="match status" value="1"/>
</dbReference>
<dbReference type="SMART" id="SM00387">
    <property type="entry name" value="HATPase_c"/>
    <property type="match status" value="1"/>
</dbReference>
<reference evidence="10 11" key="1">
    <citation type="submission" date="2015-03" db="EMBL/GenBank/DDBJ databases">
        <title>Genome sequence of Variovorax paradoxus TBEA6.</title>
        <authorList>
            <person name="Poehlein A."/>
            <person name="Schuldes J."/>
            <person name="Wuebbeler J.H."/>
            <person name="Hiessl S."/>
            <person name="Steinbuechel A."/>
            <person name="Daniel R."/>
        </authorList>
    </citation>
    <scope>NUCLEOTIDE SEQUENCE [LARGE SCALE GENOMIC DNA]</scope>
    <source>
        <strain evidence="10 11">TBEA6</strain>
    </source>
</reference>
<dbReference type="SMART" id="SM00448">
    <property type="entry name" value="REC"/>
    <property type="match status" value="1"/>
</dbReference>
<evidence type="ECO:0000313" key="11">
    <source>
        <dbReference type="Proteomes" id="UP000035170"/>
    </source>
</evidence>
<dbReference type="InterPro" id="IPR005467">
    <property type="entry name" value="His_kinase_dom"/>
</dbReference>
<evidence type="ECO:0000259" key="9">
    <source>
        <dbReference type="PROSITE" id="PS50110"/>
    </source>
</evidence>
<dbReference type="InterPro" id="IPR036097">
    <property type="entry name" value="HisK_dim/P_sf"/>
</dbReference>